<keyword evidence="2" id="KW-1185">Reference proteome</keyword>
<evidence type="ECO:0000313" key="1">
    <source>
        <dbReference type="EMBL" id="KAI7950114.1"/>
    </source>
</evidence>
<dbReference type="EMBL" id="CM045872">
    <property type="protein sequence ID" value="KAI7950114.1"/>
    <property type="molecule type" value="Genomic_DNA"/>
</dbReference>
<proteinExistence type="predicted"/>
<evidence type="ECO:0000313" key="2">
    <source>
        <dbReference type="Proteomes" id="UP001060170"/>
    </source>
</evidence>
<reference evidence="2" key="1">
    <citation type="journal article" date="2018" name="BMC Genomics">
        <title>Genomic insights into host adaptation between the wheat stripe rust pathogen (Puccinia striiformis f. sp. tritici) and the barley stripe rust pathogen (Puccinia striiformis f. sp. hordei).</title>
        <authorList>
            <person name="Xia C."/>
            <person name="Wang M."/>
            <person name="Yin C."/>
            <person name="Cornejo O.E."/>
            <person name="Hulbert S.H."/>
            <person name="Chen X."/>
        </authorList>
    </citation>
    <scope>NUCLEOTIDE SEQUENCE [LARGE SCALE GENOMIC DNA]</scope>
    <source>
        <strain evidence="2">93-210</strain>
    </source>
</reference>
<organism evidence="1 2">
    <name type="scientific">Puccinia striiformis f. sp. tritici</name>
    <dbReference type="NCBI Taxonomy" id="168172"/>
    <lineage>
        <taxon>Eukaryota</taxon>
        <taxon>Fungi</taxon>
        <taxon>Dikarya</taxon>
        <taxon>Basidiomycota</taxon>
        <taxon>Pucciniomycotina</taxon>
        <taxon>Pucciniomycetes</taxon>
        <taxon>Pucciniales</taxon>
        <taxon>Pucciniaceae</taxon>
        <taxon>Puccinia</taxon>
    </lineage>
</organism>
<reference evidence="1 2" key="3">
    <citation type="journal article" date="2022" name="Microbiol. Spectr.">
        <title>Folding features and dynamics of 3D genome architecture in plant fungal pathogens.</title>
        <authorList>
            <person name="Xia C."/>
        </authorList>
    </citation>
    <scope>NUCLEOTIDE SEQUENCE [LARGE SCALE GENOMIC DNA]</scope>
    <source>
        <strain evidence="1 2">93-210</strain>
    </source>
</reference>
<sequence length="944" mass="107046">MVTKAERAQRNHRNNANKDAATGSLKVVKRAEKNIKQKKANKKESNTIPIEIDTNSDGSNSIEPREILIEVDSDGDKNANPIAIDSDEDDLDGDKNTDPIVIDSDGEGLDNEITWLQECEIEEINKANDVMHLINTAFDDHDSSDDDEPLPLLWPVFRKQKILSEEPSTKRRLKSGKKHYQQPVESSDPTSNRMVPGKTPRSTDCSRRQKNVQALGRGNTVLSSWLTKGNPKITPSDPPREIATPEQESLARPSPEEMTSKISSDSEHPDQIRLHILLNMYLSAPKVIKKSNDVVIQPRKQWEDLNKAINIAAATYRKKASQNKKLVYPESEIAKLNKFNHLRRQYKLDGTKSPSFAACLSTAESLIRRRSIIKDNHNKPLSGIYLARTIAKQARYVLNNKEISFMCGGNRTNHKSLINNTEIRQALFTWAASQIPGEVNPITFKEYAVGTVLPRFGIQKNIAQSTITRWMVKLGFSPQAYKKLLYFDGHERPDVVVARKKYIADYRRLRKVLGDQEETVFIFHDKSTVHAKERPQLSWLLPGSSEIRSKNTGRLIHISDFILETTGRLKLSLDELQSAQQTNGIQLESNDAATVIYPGAKGDKWWDMEQLCHQVAHKAIPIFEILHPNSQGVFVFDCSSAHGAYAKTALRVQNMNLTPGGKQATLRNTFIPTDDPNVPVELCGQPQLMVFDDSHPHFPGQAKGVQAVLEERGLWKYHTQKAGHSKLRLRCKECISSNMAEDLIRKSEQLIKEAEASGYFLLHADSIQEAIKNGQISQEQEADSDVHAQFPEFNHIILLNQDNNPHTSSVDCCWSKILSLQSGFATKRPLLQTIIEDAGHTCLFLPKFHCELNLIELCWSYIKTVYQKESHRYKGFADCKELFERVWQTCPLVTIRKYFCRIDRQISVYEQGYNGAQGEILMKKYKSHRCIPRQAAMRIDIITS</sequence>
<name>A0ACC0ECS6_9BASI</name>
<gene>
    <name evidence="1" type="ORF">MJO28_008935</name>
</gene>
<dbReference type="Proteomes" id="UP001060170">
    <property type="component" value="Chromosome 8"/>
</dbReference>
<protein>
    <submittedName>
        <fullName evidence="1">Uncharacterized protein</fullName>
    </submittedName>
</protein>
<reference evidence="2" key="2">
    <citation type="journal article" date="2018" name="Mol. Plant Microbe Interact.">
        <title>Genome sequence resources for the wheat stripe rust pathogen (Puccinia striiformis f. sp. tritici) and the barley stripe rust pathogen (Puccinia striiformis f. sp. hordei).</title>
        <authorList>
            <person name="Xia C."/>
            <person name="Wang M."/>
            <person name="Yin C."/>
            <person name="Cornejo O.E."/>
            <person name="Hulbert S.H."/>
            <person name="Chen X."/>
        </authorList>
    </citation>
    <scope>NUCLEOTIDE SEQUENCE [LARGE SCALE GENOMIC DNA]</scope>
    <source>
        <strain evidence="2">93-210</strain>
    </source>
</reference>
<comment type="caution">
    <text evidence="1">The sequence shown here is derived from an EMBL/GenBank/DDBJ whole genome shotgun (WGS) entry which is preliminary data.</text>
</comment>
<accession>A0ACC0ECS6</accession>